<organism evidence="2 3">
    <name type="scientific">Terricaulis silvestris</name>
    <dbReference type="NCBI Taxonomy" id="2686094"/>
    <lineage>
        <taxon>Bacteria</taxon>
        <taxon>Pseudomonadati</taxon>
        <taxon>Pseudomonadota</taxon>
        <taxon>Alphaproteobacteria</taxon>
        <taxon>Caulobacterales</taxon>
        <taxon>Caulobacteraceae</taxon>
        <taxon>Terricaulis</taxon>
    </lineage>
</organism>
<dbReference type="KEGG" id="tsv:DSM104635_03761"/>
<evidence type="ECO:0000256" key="1">
    <source>
        <dbReference type="SAM" id="MobiDB-lite"/>
    </source>
</evidence>
<reference evidence="3" key="1">
    <citation type="submission" date="2019-12" db="EMBL/GenBank/DDBJ databases">
        <title>Complete genome of Terracaulis silvestris 0127_4.</title>
        <authorList>
            <person name="Vieira S."/>
            <person name="Riedel T."/>
            <person name="Sproer C."/>
            <person name="Pascual J."/>
            <person name="Boedeker C."/>
            <person name="Overmann J."/>
        </authorList>
    </citation>
    <scope>NUCLEOTIDE SEQUENCE [LARGE SCALE GENOMIC DNA]</scope>
    <source>
        <strain evidence="3">0127_4</strain>
    </source>
</reference>
<keyword evidence="3" id="KW-1185">Reference proteome</keyword>
<protein>
    <submittedName>
        <fullName evidence="2">Uncharacterized protein</fullName>
    </submittedName>
</protein>
<feature type="region of interest" description="Disordered" evidence="1">
    <location>
        <begin position="1"/>
        <end position="66"/>
    </location>
</feature>
<gene>
    <name evidence="2" type="ORF">DSM104635_03761</name>
</gene>
<dbReference type="RefSeq" id="WP_158767656.1">
    <property type="nucleotide sequence ID" value="NZ_CP047045.1"/>
</dbReference>
<sequence length="66" mass="6849">MNWFVNKLGPNPSARNAANGASRTAAPAQKGASAQKNAPAPKASVQRAAAPPPAPEPDKKKKKGWF</sequence>
<proteinExistence type="predicted"/>
<accession>A0A6I6MTW3</accession>
<dbReference type="AlphaFoldDB" id="A0A6I6MTW3"/>
<evidence type="ECO:0000313" key="3">
    <source>
        <dbReference type="Proteomes" id="UP000431269"/>
    </source>
</evidence>
<name>A0A6I6MTW3_9CAUL</name>
<dbReference type="Proteomes" id="UP000431269">
    <property type="component" value="Chromosome"/>
</dbReference>
<feature type="compositionally biased region" description="Polar residues" evidence="1">
    <location>
        <begin position="13"/>
        <end position="22"/>
    </location>
</feature>
<dbReference type="EMBL" id="CP047045">
    <property type="protein sequence ID" value="QGZ96896.1"/>
    <property type="molecule type" value="Genomic_DNA"/>
</dbReference>
<evidence type="ECO:0000313" key="2">
    <source>
        <dbReference type="EMBL" id="QGZ96896.1"/>
    </source>
</evidence>